<keyword evidence="3" id="KW-1185">Reference proteome</keyword>
<sequence length="405" mass="46651">MLLGPYSLEIIVDGSPIPELSEPVKNLKVPTSTGPSYIFNELTGQWHISDSITWAKVRDTGSHFAVRFSSSSVSPWFPLMAFLVIDGQLDYRYVEIYNTDFHSRDHFLSSDKSTKYFFKFNHSIWSDEYQPKGCDFNTRYGGLGAVSLYFYRAKSINEKCDVMPHVDIRQPVLSERKVTRDITISTSFDVTLNHLGLSIPNMNYLQSLYCVPIGVLHLHYRTLNVVSLPIHFPPCEAIARYFTRYMIMDPKQGSKYGESLPIKHELECNEFLSTKQVSEYNEYLSIKQEPECHGFLSIRHAPEECGFTPIKQENFQVEVLASENQKDVNSWFDLNHSTNQSFANFRQEIKKELITPIKIETISMVAKHHDFVDHKKNKVGGGTKKKNKKKSHRSCKKKLRKSKLA</sequence>
<evidence type="ECO:0000313" key="3">
    <source>
        <dbReference type="Proteomes" id="UP001153678"/>
    </source>
</evidence>
<protein>
    <submittedName>
        <fullName evidence="2">2159_t:CDS:1</fullName>
    </submittedName>
</protein>
<reference evidence="2" key="1">
    <citation type="submission" date="2022-08" db="EMBL/GenBank/DDBJ databases">
        <authorList>
            <person name="Kallberg Y."/>
            <person name="Tangrot J."/>
            <person name="Rosling A."/>
        </authorList>
    </citation>
    <scope>NUCLEOTIDE SEQUENCE</scope>
    <source>
        <strain evidence="2">Wild A</strain>
    </source>
</reference>
<name>A0A9W4WUY5_9GLOM</name>
<dbReference type="AlphaFoldDB" id="A0A9W4WUY5"/>
<evidence type="ECO:0000256" key="1">
    <source>
        <dbReference type="SAM" id="MobiDB-lite"/>
    </source>
</evidence>
<gene>
    <name evidence="2" type="ORF">FWILDA_LOCUS2122</name>
</gene>
<feature type="compositionally biased region" description="Basic residues" evidence="1">
    <location>
        <begin position="375"/>
        <end position="405"/>
    </location>
</feature>
<evidence type="ECO:0000313" key="2">
    <source>
        <dbReference type="EMBL" id="CAI2165537.1"/>
    </source>
</evidence>
<comment type="caution">
    <text evidence="2">The sequence shown here is derived from an EMBL/GenBank/DDBJ whole genome shotgun (WGS) entry which is preliminary data.</text>
</comment>
<organism evidence="2 3">
    <name type="scientific">Funneliformis geosporum</name>
    <dbReference type="NCBI Taxonomy" id="1117311"/>
    <lineage>
        <taxon>Eukaryota</taxon>
        <taxon>Fungi</taxon>
        <taxon>Fungi incertae sedis</taxon>
        <taxon>Mucoromycota</taxon>
        <taxon>Glomeromycotina</taxon>
        <taxon>Glomeromycetes</taxon>
        <taxon>Glomerales</taxon>
        <taxon>Glomeraceae</taxon>
        <taxon>Funneliformis</taxon>
    </lineage>
</organism>
<feature type="region of interest" description="Disordered" evidence="1">
    <location>
        <begin position="374"/>
        <end position="405"/>
    </location>
</feature>
<dbReference type="EMBL" id="CAMKVN010000231">
    <property type="protein sequence ID" value="CAI2165537.1"/>
    <property type="molecule type" value="Genomic_DNA"/>
</dbReference>
<proteinExistence type="predicted"/>
<dbReference type="OrthoDB" id="2336372at2759"/>
<accession>A0A9W4WUY5</accession>
<dbReference type="Proteomes" id="UP001153678">
    <property type="component" value="Unassembled WGS sequence"/>
</dbReference>